<dbReference type="eggNOG" id="COG3391">
    <property type="taxonomic scope" value="Bacteria"/>
</dbReference>
<dbReference type="AlphaFoldDB" id="Q11B51"/>
<protein>
    <submittedName>
        <fullName evidence="2">Uncharacterized protein</fullName>
    </submittedName>
</protein>
<dbReference type="STRING" id="266779.Meso_4007"/>
<dbReference type="InterPro" id="IPR011044">
    <property type="entry name" value="Quino_amine_DH_bsu"/>
</dbReference>
<keyword evidence="1" id="KW-0732">Signal</keyword>
<dbReference type="SUPFAM" id="SSF50969">
    <property type="entry name" value="YVTN repeat-like/Quinoprotein amine dehydrogenase"/>
    <property type="match status" value="1"/>
</dbReference>
<dbReference type="InterPro" id="IPR047697">
    <property type="entry name" value="AztD-like"/>
</dbReference>
<dbReference type="EMBL" id="CP000390">
    <property type="protein sequence ID" value="ABG65374.1"/>
    <property type="molecule type" value="Genomic_DNA"/>
</dbReference>
<name>Q11B51_CHESB</name>
<dbReference type="HOGENOM" id="CLU_046994_1_0_5"/>
<dbReference type="KEGG" id="mes:Meso_4007"/>
<feature type="chain" id="PRO_5004180052" evidence="1">
    <location>
        <begin position="24"/>
        <end position="402"/>
    </location>
</feature>
<evidence type="ECO:0000256" key="1">
    <source>
        <dbReference type="SAM" id="SignalP"/>
    </source>
</evidence>
<evidence type="ECO:0000313" key="2">
    <source>
        <dbReference type="EMBL" id="ABG65374.1"/>
    </source>
</evidence>
<organism evidence="2">
    <name type="scientific">Chelativorans sp. (strain BNC1)</name>
    <dbReference type="NCBI Taxonomy" id="266779"/>
    <lineage>
        <taxon>Bacteria</taxon>
        <taxon>Pseudomonadati</taxon>
        <taxon>Pseudomonadota</taxon>
        <taxon>Alphaproteobacteria</taxon>
        <taxon>Hyphomicrobiales</taxon>
        <taxon>Phyllobacteriaceae</taxon>
        <taxon>Chelativorans</taxon>
    </lineage>
</organism>
<sequence length="402" mass="42898" precursor="true">MKSLVSSCALGLAFGLTLLPARADEKTESAWRLFVTDRHLPVMHVLDAAEGKIIKSFDLKSQGRLYPTESGKVVFAVQADADVAMGFATGIELDDHGDHGDLEVSEPKALGVEIAGKKPVHFVPHHGDVAIFYDGEGVVRLIKEADVLEGKSAVRLLETAAPHHGVAIPLGDHVVVTVPNEQDPSKLPTGVRVLDSSGSQVGEVAECPGLHGEASSGHLTAIACETGLLIVKETGGKPEIKHLAYAGDLPEDAKVSTLLGGKGLQYFLGNFGQKAVVLIDPEDENAFRLIDLPVRRVHFAIDPVRTKFAYVFTEDGRLHQINVLSGKIAKSVGVTEPYSMDGHWNDPRPRIAVAGDEIMVTDPLKGLIHVLDAVTLEKRREFVTGGAPYEIVAVGGSGAVHE</sequence>
<accession>Q11B51</accession>
<feature type="signal peptide" evidence="1">
    <location>
        <begin position="1"/>
        <end position="23"/>
    </location>
</feature>
<proteinExistence type="predicted"/>
<reference evidence="2" key="1">
    <citation type="submission" date="2006-06" db="EMBL/GenBank/DDBJ databases">
        <title>Complete sequence of chromosome of Chelativorans sp. BNC1.</title>
        <authorList>
            <consortium name="US DOE Joint Genome Institute"/>
            <person name="Copeland A."/>
            <person name="Lucas S."/>
            <person name="Lapidus A."/>
            <person name="Barry K."/>
            <person name="Detter J.C."/>
            <person name="Glavina del Rio T."/>
            <person name="Hammon N."/>
            <person name="Israni S."/>
            <person name="Dalin E."/>
            <person name="Tice H."/>
            <person name="Pitluck S."/>
            <person name="Chertkov O."/>
            <person name="Brettin T."/>
            <person name="Bruce D."/>
            <person name="Han C."/>
            <person name="Tapia R."/>
            <person name="Gilna P."/>
            <person name="Schmutz J."/>
            <person name="Larimer F."/>
            <person name="Land M."/>
            <person name="Hauser L."/>
            <person name="Kyrpides N."/>
            <person name="Mikhailova N."/>
            <person name="Richardson P."/>
        </authorList>
    </citation>
    <scope>NUCLEOTIDE SEQUENCE</scope>
    <source>
        <strain evidence="2">BNC1</strain>
    </source>
</reference>
<dbReference type="OrthoDB" id="9810636at2"/>
<gene>
    <name evidence="2" type="ordered locus">Meso_4007</name>
</gene>
<dbReference type="NCBIfam" id="NF038015">
    <property type="entry name" value="AztD"/>
    <property type="match status" value="1"/>
</dbReference>